<comment type="caution">
    <text evidence="2">The sequence shown here is derived from an EMBL/GenBank/DDBJ whole genome shotgun (WGS) entry which is preliminary data.</text>
</comment>
<dbReference type="AlphaFoldDB" id="A0AAE0FJ34"/>
<dbReference type="EMBL" id="LGRX02017523">
    <property type="protein sequence ID" value="KAK3260663.1"/>
    <property type="molecule type" value="Genomic_DNA"/>
</dbReference>
<accession>A0AAE0FJ34</accession>
<dbReference type="Proteomes" id="UP001190700">
    <property type="component" value="Unassembled WGS sequence"/>
</dbReference>
<dbReference type="InterPro" id="IPR011990">
    <property type="entry name" value="TPR-like_helical_dom_sf"/>
</dbReference>
<keyword evidence="3" id="KW-1185">Reference proteome</keyword>
<proteinExistence type="predicted"/>
<gene>
    <name evidence="2" type="ORF">CYMTET_30390</name>
</gene>
<evidence type="ECO:0000256" key="1">
    <source>
        <dbReference type="SAM" id="MobiDB-lite"/>
    </source>
</evidence>
<name>A0AAE0FJ34_9CHLO</name>
<evidence type="ECO:0000313" key="2">
    <source>
        <dbReference type="EMBL" id="KAK3260663.1"/>
    </source>
</evidence>
<reference evidence="2 3" key="1">
    <citation type="journal article" date="2015" name="Genome Biol. Evol.">
        <title>Comparative Genomics of a Bacterivorous Green Alga Reveals Evolutionary Causalities and Consequences of Phago-Mixotrophic Mode of Nutrition.</title>
        <authorList>
            <person name="Burns J.A."/>
            <person name="Paasch A."/>
            <person name="Narechania A."/>
            <person name="Kim E."/>
        </authorList>
    </citation>
    <scope>NUCLEOTIDE SEQUENCE [LARGE SCALE GENOMIC DNA]</scope>
    <source>
        <strain evidence="2 3">PLY_AMNH</strain>
    </source>
</reference>
<evidence type="ECO:0000313" key="3">
    <source>
        <dbReference type="Proteomes" id="UP001190700"/>
    </source>
</evidence>
<protein>
    <submittedName>
        <fullName evidence="2">Uncharacterized protein</fullName>
    </submittedName>
</protein>
<sequence>MGGKKRKTGSPSDPKGVTNDESPLDIETRETCASALRDYRKGQREKACKSLIKASKKDTRSELPHRCLARLHHHDSHCHKAANRTKEQHKAIKDCIEAAEEALRRAPQSLSVYCLLGAAAVMGGGRAMAAMLANEGRGVAATVMGGARAMAAMLANEGRGVVATVMGGARRLEQRCSGRGVVWRLRSPGGARAMAAIAPDKGVVWRPRSWEVQWQGGDGKVAVVCRPWSWEVQGLWQRALPNEGVVW</sequence>
<organism evidence="2 3">
    <name type="scientific">Cymbomonas tetramitiformis</name>
    <dbReference type="NCBI Taxonomy" id="36881"/>
    <lineage>
        <taxon>Eukaryota</taxon>
        <taxon>Viridiplantae</taxon>
        <taxon>Chlorophyta</taxon>
        <taxon>Pyramimonadophyceae</taxon>
        <taxon>Pyramimonadales</taxon>
        <taxon>Pyramimonadaceae</taxon>
        <taxon>Cymbomonas</taxon>
    </lineage>
</organism>
<dbReference type="SUPFAM" id="SSF48452">
    <property type="entry name" value="TPR-like"/>
    <property type="match status" value="1"/>
</dbReference>
<feature type="region of interest" description="Disordered" evidence="1">
    <location>
        <begin position="1"/>
        <end position="27"/>
    </location>
</feature>